<feature type="transmembrane region" description="Helical" evidence="8">
    <location>
        <begin position="27"/>
        <end position="48"/>
    </location>
</feature>
<dbReference type="GO" id="GO:0009306">
    <property type="term" value="P:protein secretion"/>
    <property type="evidence" value="ECO:0007669"/>
    <property type="project" value="InterPro"/>
</dbReference>
<comment type="subcellular location">
    <subcellularLocation>
        <location evidence="1">Membrane</location>
    </subcellularLocation>
</comment>
<reference evidence="9 10" key="1">
    <citation type="submission" date="2019-08" db="EMBL/GenBank/DDBJ databases">
        <title>Highly reduced genomes of protist endosymbionts show evolutionary convergence.</title>
        <authorList>
            <person name="George E."/>
            <person name="Husnik F."/>
            <person name="Tashyreva D."/>
            <person name="Prokopchuk G."/>
            <person name="Horak A."/>
            <person name="Kwong W.K."/>
            <person name="Lukes J."/>
            <person name="Keeling P.J."/>
        </authorList>
    </citation>
    <scope>NUCLEOTIDE SEQUENCE [LARGE SCALE GENOMIC DNA]</scope>
    <source>
        <strain evidence="9">1621</strain>
    </source>
</reference>
<keyword evidence="2" id="KW-0813">Transport</keyword>
<accession>A0A5C0UJG0</accession>
<protein>
    <submittedName>
        <fullName evidence="9">Preprotein translocase subunit SecE</fullName>
    </submittedName>
</protein>
<evidence type="ECO:0000256" key="3">
    <source>
        <dbReference type="ARBA" id="ARBA00022692"/>
    </source>
</evidence>
<dbReference type="EMBL" id="CP043312">
    <property type="protein sequence ID" value="QEK39741.1"/>
    <property type="molecule type" value="Genomic_DNA"/>
</dbReference>
<name>A0A5C0UJG0_9RICK</name>
<dbReference type="Proteomes" id="UP000323844">
    <property type="component" value="Chromosome"/>
</dbReference>
<keyword evidence="3 8" id="KW-0812">Transmembrane</keyword>
<dbReference type="Gene3D" id="1.20.5.1030">
    <property type="entry name" value="Preprotein translocase secy subunit"/>
    <property type="match status" value="1"/>
</dbReference>
<dbReference type="AlphaFoldDB" id="A0A5C0UJG0"/>
<dbReference type="GO" id="GO:0006605">
    <property type="term" value="P:protein targeting"/>
    <property type="evidence" value="ECO:0007669"/>
    <property type="project" value="InterPro"/>
</dbReference>
<keyword evidence="5 8" id="KW-1133">Transmembrane helix</keyword>
<dbReference type="InterPro" id="IPR005807">
    <property type="entry name" value="SecE_bac"/>
</dbReference>
<organism evidence="9 10">
    <name type="scientific">Candidatus Sneabacter namystus</name>
    <dbReference type="NCBI Taxonomy" id="2601646"/>
    <lineage>
        <taxon>Bacteria</taxon>
        <taxon>Pseudomonadati</taxon>
        <taxon>Pseudomonadota</taxon>
        <taxon>Alphaproteobacteria</taxon>
        <taxon>Rickettsiales</taxon>
        <taxon>Rickettsiaceae</taxon>
        <taxon>Rickettsieae</taxon>
        <taxon>Candidatus Sneabacter</taxon>
    </lineage>
</organism>
<dbReference type="InterPro" id="IPR001901">
    <property type="entry name" value="Translocase_SecE/Sec61-g"/>
</dbReference>
<dbReference type="GO" id="GO:0016020">
    <property type="term" value="C:membrane"/>
    <property type="evidence" value="ECO:0007669"/>
    <property type="project" value="UniProtKB-SubCell"/>
</dbReference>
<evidence type="ECO:0000313" key="10">
    <source>
        <dbReference type="Proteomes" id="UP000323844"/>
    </source>
</evidence>
<evidence type="ECO:0000256" key="7">
    <source>
        <dbReference type="ARBA" id="ARBA00023136"/>
    </source>
</evidence>
<proteinExistence type="predicted"/>
<dbReference type="NCBIfam" id="TIGR00964">
    <property type="entry name" value="secE_bact"/>
    <property type="match status" value="1"/>
</dbReference>
<dbReference type="GO" id="GO:0006886">
    <property type="term" value="P:intracellular protein transport"/>
    <property type="evidence" value="ECO:0007669"/>
    <property type="project" value="InterPro"/>
</dbReference>
<evidence type="ECO:0000256" key="4">
    <source>
        <dbReference type="ARBA" id="ARBA00022927"/>
    </source>
</evidence>
<dbReference type="RefSeq" id="WP_148952102.1">
    <property type="nucleotide sequence ID" value="NZ_CP043312.1"/>
</dbReference>
<keyword evidence="7 8" id="KW-0472">Membrane</keyword>
<evidence type="ECO:0000256" key="2">
    <source>
        <dbReference type="ARBA" id="ARBA00022448"/>
    </source>
</evidence>
<evidence type="ECO:0000256" key="1">
    <source>
        <dbReference type="ARBA" id="ARBA00004370"/>
    </source>
</evidence>
<dbReference type="GO" id="GO:0008320">
    <property type="term" value="F:protein transmembrane transporter activity"/>
    <property type="evidence" value="ECO:0007669"/>
    <property type="project" value="InterPro"/>
</dbReference>
<keyword evidence="4" id="KW-0653">Protein transport</keyword>
<gene>
    <name evidence="9" type="primary">secE</name>
    <name evidence="9" type="ORF">FZC37_02265</name>
</gene>
<evidence type="ECO:0000256" key="6">
    <source>
        <dbReference type="ARBA" id="ARBA00023010"/>
    </source>
</evidence>
<dbReference type="InterPro" id="IPR038379">
    <property type="entry name" value="SecE_sf"/>
</dbReference>
<keyword evidence="6" id="KW-0811">Translocation</keyword>
<keyword evidence="10" id="KW-1185">Reference proteome</keyword>
<dbReference type="Pfam" id="PF00584">
    <property type="entry name" value="SecE"/>
    <property type="match status" value="1"/>
</dbReference>
<dbReference type="KEGG" id="snay:FZC37_02265"/>
<evidence type="ECO:0000313" key="9">
    <source>
        <dbReference type="EMBL" id="QEK39741.1"/>
    </source>
</evidence>
<sequence>MIVKCSRFFLDVLSEVKKISWFPSKDLFGASLRIVVIVACASVGFLFIDWCAKHLVTWFIAF</sequence>
<evidence type="ECO:0000256" key="8">
    <source>
        <dbReference type="SAM" id="Phobius"/>
    </source>
</evidence>
<evidence type="ECO:0000256" key="5">
    <source>
        <dbReference type="ARBA" id="ARBA00022989"/>
    </source>
</evidence>